<name>A0AAW1NWY9_9CHLO</name>
<dbReference type="PANTHER" id="PTHR34121:SF1">
    <property type="entry name" value="FILAMIN-A-INTERACTING PROTEIN 1"/>
    <property type="match status" value="1"/>
</dbReference>
<feature type="compositionally biased region" description="Low complexity" evidence="2">
    <location>
        <begin position="758"/>
        <end position="773"/>
    </location>
</feature>
<dbReference type="EMBL" id="JALJOQ010000104">
    <property type="protein sequence ID" value="KAK9797810.1"/>
    <property type="molecule type" value="Genomic_DNA"/>
</dbReference>
<feature type="compositionally biased region" description="Polar residues" evidence="2">
    <location>
        <begin position="180"/>
        <end position="192"/>
    </location>
</feature>
<accession>A0AAW1NWY9</accession>
<dbReference type="PANTHER" id="PTHR34121">
    <property type="entry name" value="MYOSIN-11"/>
    <property type="match status" value="1"/>
</dbReference>
<feature type="compositionally biased region" description="Polar residues" evidence="2">
    <location>
        <begin position="203"/>
        <end position="212"/>
    </location>
</feature>
<evidence type="ECO:0000313" key="3">
    <source>
        <dbReference type="EMBL" id="KAK9797810.1"/>
    </source>
</evidence>
<feature type="coiled-coil region" evidence="1">
    <location>
        <begin position="116"/>
        <end position="143"/>
    </location>
</feature>
<proteinExistence type="predicted"/>
<feature type="compositionally biased region" description="Low complexity" evidence="2">
    <location>
        <begin position="799"/>
        <end position="819"/>
    </location>
</feature>
<feature type="region of interest" description="Disordered" evidence="2">
    <location>
        <begin position="754"/>
        <end position="824"/>
    </location>
</feature>
<feature type="region of interest" description="Disordered" evidence="2">
    <location>
        <begin position="174"/>
        <end position="216"/>
    </location>
</feature>
<evidence type="ECO:0000313" key="4">
    <source>
        <dbReference type="Proteomes" id="UP001465755"/>
    </source>
</evidence>
<keyword evidence="4" id="KW-1185">Reference proteome</keyword>
<reference evidence="3 4" key="1">
    <citation type="journal article" date="2024" name="Nat. Commun.">
        <title>Phylogenomics reveals the evolutionary origins of lichenization in chlorophyte algae.</title>
        <authorList>
            <person name="Puginier C."/>
            <person name="Libourel C."/>
            <person name="Otte J."/>
            <person name="Skaloud P."/>
            <person name="Haon M."/>
            <person name="Grisel S."/>
            <person name="Petersen M."/>
            <person name="Berrin J.G."/>
            <person name="Delaux P.M."/>
            <person name="Dal Grande F."/>
            <person name="Keller J."/>
        </authorList>
    </citation>
    <scope>NUCLEOTIDE SEQUENCE [LARGE SCALE GENOMIC DNA]</scope>
    <source>
        <strain evidence="3 4">SAG 2036</strain>
    </source>
</reference>
<evidence type="ECO:0000256" key="2">
    <source>
        <dbReference type="SAM" id="MobiDB-lite"/>
    </source>
</evidence>
<gene>
    <name evidence="3" type="ORF">WJX73_010321</name>
</gene>
<dbReference type="Proteomes" id="UP001465755">
    <property type="component" value="Unassembled WGS sequence"/>
</dbReference>
<organism evidence="3 4">
    <name type="scientific">Symbiochloris irregularis</name>
    <dbReference type="NCBI Taxonomy" id="706552"/>
    <lineage>
        <taxon>Eukaryota</taxon>
        <taxon>Viridiplantae</taxon>
        <taxon>Chlorophyta</taxon>
        <taxon>core chlorophytes</taxon>
        <taxon>Trebouxiophyceae</taxon>
        <taxon>Trebouxiales</taxon>
        <taxon>Trebouxiaceae</taxon>
        <taxon>Symbiochloris</taxon>
    </lineage>
</organism>
<evidence type="ECO:0000256" key="1">
    <source>
        <dbReference type="SAM" id="Coils"/>
    </source>
</evidence>
<feature type="coiled-coil region" evidence="1">
    <location>
        <begin position="447"/>
        <end position="474"/>
    </location>
</feature>
<feature type="compositionally biased region" description="Polar residues" evidence="2">
    <location>
        <begin position="56"/>
        <end position="66"/>
    </location>
</feature>
<protein>
    <submittedName>
        <fullName evidence="3">Uncharacterized protein</fullName>
    </submittedName>
</protein>
<sequence>MEQSQQPQSEGLLTAWLRRNANAQKTEKSSVPEAPATPTWSDASDDDTNAAVVSPPSMSNVGSTASIKGAAERSTSPVPQERSEKTSWLTRISGAYTTAVRGGQKALQKLTTRDRLRDSTEAAERLERTAAEIEGEARVITIKRWAALLKDLSAHPQKPINLASGGTAYAGGTAPSGATLQSGSTDWQQLQASRTSISGSSSQQAPTQQGDSASVPPIRTSAAVQPMSDATSEGLQNPSSSLNLKASEVLYVDWSLPMGQSEPITFRELFLRSNALQLLTAGYAVYPPTDTPQEREALLSLLSTCLHGDAALHSSLADLLLRASHSLSGCRRAGTHKQHCQSISDAMVQAVASLKLKAEVEVADRRMALLTQDLNAQAAAAAQAHKFNSGTVEPSGDCTPNKLASGVAATAEVMLMAERLCQLGQQRRALVLVEASPPFPALLSSLLEAAQQRLQELEASMKLAEAKTAETQHQQKEGGASRVRKLLEMDTELRQVALEVADLDTKKAALLAQLAQVDAQLAQTHARKADLEEGRNVYEEGISLTLDALQHELDNLSSNQQQDSAESAALEASSRLLGAASAGHATWRAHDESAAVKVAAESAREYGHAATRHLYFQRAQAQLLMRQLRFCSGELQGSASKQEHMSQMGMGRLLADVVAQRTRLLQQYIDAESAALSLFQDITLVQKALYAADASILPGDGTVLPTQQEGTAGGVSSSAEAASAQHQAVSAVLSEELQGVLASIEAIREAFNGRERPQGLPAPGQPLPLQTLQEARGDASSARTSEDRQAAAGGTAVHAQSAAERAASSSGSLPPELGGVATPQAEHSIPSLLRRLQTVCKSPHRRVPLLGFSAPASSVLASEWSDCARQGKIQKFSASILGEKIPVQICARPDAMLGPLYRTDRLLIKFRYNQEPVVFLVLFDSIDLLTSFYGFHHKYTKAFGLWSEVNPGMPSTKQLSAVIKQVGRDIMNVVDGMVDLYGQDLLYRASFYYQAGLHVREEVEDYNTLINRLAATALMQTNFQPVLPPDFQPSGPEAWHFDG</sequence>
<keyword evidence="1" id="KW-0175">Coiled coil</keyword>
<feature type="compositionally biased region" description="Polar residues" evidence="2">
    <location>
        <begin position="1"/>
        <end position="11"/>
    </location>
</feature>
<comment type="caution">
    <text evidence="3">The sequence shown here is derived from an EMBL/GenBank/DDBJ whole genome shotgun (WGS) entry which is preliminary data.</text>
</comment>
<feature type="region of interest" description="Disordered" evidence="2">
    <location>
        <begin position="1"/>
        <end position="90"/>
    </location>
</feature>
<feature type="compositionally biased region" description="Low complexity" evidence="2">
    <location>
        <begin position="193"/>
        <end position="202"/>
    </location>
</feature>
<dbReference type="AlphaFoldDB" id="A0AAW1NWY9"/>